<feature type="domain" description="Response regulatory" evidence="5">
    <location>
        <begin position="927"/>
        <end position="1084"/>
    </location>
</feature>
<feature type="compositionally biased region" description="Polar residues" evidence="4">
    <location>
        <begin position="805"/>
        <end position="819"/>
    </location>
</feature>
<dbReference type="InterPro" id="IPR001789">
    <property type="entry name" value="Sig_transdc_resp-reg_receiver"/>
</dbReference>
<reference evidence="6 7" key="1">
    <citation type="journal article" name="Sci. Rep.">
        <title>Telomere-to-telomere assembled and centromere annotated genomes of the two main subspecies of the button mushroom Agaricus bisporus reveal especially polymorphic chromosome ends.</title>
        <authorList>
            <person name="Sonnenberg A.S.M."/>
            <person name="Sedaghat-Telgerd N."/>
            <person name="Lavrijssen B."/>
            <person name="Ohm R.A."/>
            <person name="Hendrickx P.M."/>
            <person name="Scholtmeijer K."/>
            <person name="Baars J.J.P."/>
            <person name="van Peer A."/>
        </authorList>
    </citation>
    <scope>NUCLEOTIDE SEQUENCE [LARGE SCALE GENOMIC DNA]</scope>
    <source>
        <strain evidence="6 7">H119_p4</strain>
    </source>
</reference>
<feature type="compositionally biased region" description="Polar residues" evidence="4">
    <location>
        <begin position="705"/>
        <end position="720"/>
    </location>
</feature>
<feature type="compositionally biased region" description="Basic residues" evidence="4">
    <location>
        <begin position="141"/>
        <end position="155"/>
    </location>
</feature>
<sequence>MNVQSRPRVQLPVLDNSDRPTDNVVVDVPSTRRSNTFSISYATDQWPAGKPRPPTSNIAQRPLVDSSEGEGGDIQSSDEGGSEIDTGDRAKPSAVSSSLLGNLHSTPSTATPNSTYHHSPFTPHISRTMSMPLPAQLSHLQHPHRPQSRTVRTRRGPSSSSSPINSLSVELADSYQMVIQTMLQISPPQVLESAREQYSAYSLSVPTPSMSAMFTAMKTLNYMSANLPRLYNDSESIGYSDGEGKVQNVFDIGELLQCVGDALSGVVAQVGVDLVLFHGDVNMKHVSVKGDECGILYALLHIMRQILDTALVGDFFELGLVVTPDGGRPGTPSLREEAIEGRVSASPVNMDSLCCTVKIEHKYGTSSSSDTRDDHGEDQDSYNRKQRSAPQFSNLLLRRLLRLIDAQFTIADNVQDGQIYEVNLILGKTAPSASAASKTLIPLSGNSILEEPSGSDMEPRVEQLLAFGETLKSRKIALYANSPSAFTRHITHCLTSWGMEMSHVFSDDRIENTMDEGVATPVQEARFSAAGAPADAKPEADSSAVSGPSGSEKEPQMSFVLIDDDVGILRERLHALRVEQNPLNLNARTRPSFLHRPRSSPQITRARGQAAQTRPPPVTILHFASLSSLKATKDAIQSVASTYMNSTVPLPEVMIIPKPVGPKRLLTALHTAATRPAVDPFFLLTSSSPGTPGLPVPGSYPTPSEPSTNTQTSPSGTPYNRSSRPASSRSNVERSTKEHSFTSSLPSPSPLGIPDSVEYFPDPAGRLGASPSSGYLVSSPDGQPAGIFFHPRSKKNGSPPPEKSGVQTTIQRRGSSPQQLVKDAMPFAALHEASKTPSGTAEAKSTPTSTKAPEGSTAAGSTSQEGTPTPTLGRKSPPQSPRNEDTPSKKAIGKRTTHEKQDSIGKGTGKKGKSLTPSDGNIVPPISVLIVDDNPINQTILSTFMKRKKIRYGIANNGMEAVEKWKTGGFHLILMDIRMPIMDGIEATREIRRLEKMNVTSEVVATVTVRSPSDDLTPSSSSSNSESRSSASTSSPYRSSVIIVALTASSLQSDRVNALAAGCNDFLTKPVSLLWLNNKIIEWGSIKALQMWADLRPEAVRKMTRGQAAQARAIADRLHVPKRNKSQSLPKRPTMGEPSLSMPDPSVIAASTVIASSAVADVFKPSPTVETSATAERLSRVSNSQDSEEWAPLPPIMPPGRRRSLKREHARDRSREPPPENGQTKTTGSLGLAHGIRRTPPAQLLGAPSQTYTTPAEDDNVDPPTPKPRKEDWKEMHQQGPCSSELTCTGNLRPVVVASSPDQNDAIIILNNDY</sequence>
<dbReference type="Pfam" id="PF00072">
    <property type="entry name" value="Response_reg"/>
    <property type="match status" value="1"/>
</dbReference>
<dbReference type="GO" id="GO:0000156">
    <property type="term" value="F:phosphorelay response regulator activity"/>
    <property type="evidence" value="ECO:0007669"/>
    <property type="project" value="UniProtKB-ARBA"/>
</dbReference>
<evidence type="ECO:0000313" key="7">
    <source>
        <dbReference type="Proteomes" id="UP000629468"/>
    </source>
</evidence>
<feature type="compositionally biased region" description="Low complexity" evidence="4">
    <location>
        <begin position="721"/>
        <end position="730"/>
    </location>
</feature>
<dbReference type="PANTHER" id="PTHR45339:SF1">
    <property type="entry name" value="HYBRID SIGNAL TRANSDUCTION HISTIDINE KINASE J"/>
    <property type="match status" value="1"/>
</dbReference>
<feature type="region of interest" description="Disordered" evidence="4">
    <location>
        <begin position="1010"/>
        <end position="1034"/>
    </location>
</feature>
<proteinExistence type="predicted"/>
<evidence type="ECO:0000313" key="6">
    <source>
        <dbReference type="EMBL" id="KAF7776438.1"/>
    </source>
</evidence>
<feature type="compositionally biased region" description="Low complexity" evidence="4">
    <location>
        <begin position="156"/>
        <end position="166"/>
    </location>
</feature>
<evidence type="ECO:0000259" key="5">
    <source>
        <dbReference type="PROSITE" id="PS50110"/>
    </source>
</evidence>
<evidence type="ECO:0000256" key="2">
    <source>
        <dbReference type="ARBA" id="ARBA00023012"/>
    </source>
</evidence>
<feature type="region of interest" description="Disordered" evidence="4">
    <location>
        <begin position="1"/>
        <end position="166"/>
    </location>
</feature>
<feature type="compositionally biased region" description="Polar residues" evidence="4">
    <location>
        <begin position="31"/>
        <end position="43"/>
    </location>
</feature>
<feature type="compositionally biased region" description="Basic and acidic residues" evidence="4">
    <location>
        <begin position="1268"/>
        <end position="1277"/>
    </location>
</feature>
<organism evidence="6 7">
    <name type="scientific">Agaricus bisporus var. burnettii</name>
    <dbReference type="NCBI Taxonomy" id="192524"/>
    <lineage>
        <taxon>Eukaryota</taxon>
        <taxon>Fungi</taxon>
        <taxon>Dikarya</taxon>
        <taxon>Basidiomycota</taxon>
        <taxon>Agaricomycotina</taxon>
        <taxon>Agaricomycetes</taxon>
        <taxon>Agaricomycetidae</taxon>
        <taxon>Agaricales</taxon>
        <taxon>Agaricineae</taxon>
        <taxon>Agaricaceae</taxon>
        <taxon>Agaricus</taxon>
    </lineage>
</organism>
<evidence type="ECO:0000256" key="3">
    <source>
        <dbReference type="PROSITE-ProRule" id="PRU00169"/>
    </source>
</evidence>
<feature type="region of interest" description="Disordered" evidence="4">
    <location>
        <begin position="528"/>
        <end position="557"/>
    </location>
</feature>
<accession>A0A8H7F470</accession>
<feature type="compositionally biased region" description="Basic and acidic residues" evidence="4">
    <location>
        <begin position="1207"/>
        <end position="1218"/>
    </location>
</feature>
<keyword evidence="1 3" id="KW-0597">Phosphoprotein</keyword>
<evidence type="ECO:0000256" key="4">
    <source>
        <dbReference type="SAM" id="MobiDB-lite"/>
    </source>
</evidence>
<feature type="compositionally biased region" description="Pro residues" evidence="4">
    <location>
        <begin position="692"/>
        <end position="704"/>
    </location>
</feature>
<dbReference type="InterPro" id="IPR011006">
    <property type="entry name" value="CheY-like_superfamily"/>
</dbReference>
<evidence type="ECO:0000256" key="1">
    <source>
        <dbReference type="ARBA" id="ARBA00022553"/>
    </source>
</evidence>
<dbReference type="SUPFAM" id="SSF52172">
    <property type="entry name" value="CheY-like"/>
    <property type="match status" value="1"/>
</dbReference>
<feature type="compositionally biased region" description="Polar residues" evidence="4">
    <location>
        <begin position="858"/>
        <end position="870"/>
    </location>
</feature>
<feature type="compositionally biased region" description="Basic and acidic residues" evidence="4">
    <location>
        <begin position="731"/>
        <end position="740"/>
    </location>
</feature>
<feature type="compositionally biased region" description="Polar residues" evidence="4">
    <location>
        <begin position="835"/>
        <end position="851"/>
    </location>
</feature>
<protein>
    <recommendedName>
        <fullName evidence="5">Response regulatory domain-containing protein</fullName>
    </recommendedName>
</protein>
<dbReference type="Gene3D" id="3.40.50.2300">
    <property type="match status" value="1"/>
</dbReference>
<feature type="region of interest" description="Disordered" evidence="4">
    <location>
        <begin position="689"/>
        <end position="922"/>
    </location>
</feature>
<dbReference type="EMBL" id="JABXXO010000006">
    <property type="protein sequence ID" value="KAF7776438.1"/>
    <property type="molecule type" value="Genomic_DNA"/>
</dbReference>
<dbReference type="Proteomes" id="UP000629468">
    <property type="component" value="Unassembled WGS sequence"/>
</dbReference>
<feature type="region of interest" description="Disordered" evidence="4">
    <location>
        <begin position="1112"/>
        <end position="1143"/>
    </location>
</feature>
<keyword evidence="2" id="KW-0902">Two-component regulatory system</keyword>
<feature type="region of interest" description="Disordered" evidence="4">
    <location>
        <begin position="364"/>
        <end position="387"/>
    </location>
</feature>
<dbReference type="SMART" id="SM00448">
    <property type="entry name" value="REC"/>
    <property type="match status" value="1"/>
</dbReference>
<feature type="compositionally biased region" description="Polar residues" evidence="4">
    <location>
        <begin position="1168"/>
        <end position="1185"/>
    </location>
</feature>
<dbReference type="FunFam" id="3.40.50.2300:FF:000146">
    <property type="entry name" value="Putative two-component response regulator SSK1p"/>
    <property type="match status" value="1"/>
</dbReference>
<feature type="region of interest" description="Disordered" evidence="4">
    <location>
        <begin position="1167"/>
        <end position="1288"/>
    </location>
</feature>
<name>A0A8H7F470_AGABI</name>
<feature type="modified residue" description="4-aspartylphosphate" evidence="3">
    <location>
        <position position="976"/>
    </location>
</feature>
<feature type="compositionally biased region" description="Polar residues" evidence="4">
    <location>
        <begin position="94"/>
        <end position="117"/>
    </location>
</feature>
<comment type="caution">
    <text evidence="6">The sequence shown here is derived from an EMBL/GenBank/DDBJ whole genome shotgun (WGS) entry which is preliminary data.</text>
</comment>
<dbReference type="PROSITE" id="PS50110">
    <property type="entry name" value="RESPONSE_REGULATORY"/>
    <property type="match status" value="1"/>
</dbReference>
<gene>
    <name evidence="6" type="ORF">Agabi119p4_4831</name>
</gene>
<dbReference type="PANTHER" id="PTHR45339">
    <property type="entry name" value="HYBRID SIGNAL TRANSDUCTION HISTIDINE KINASE J"/>
    <property type="match status" value="1"/>
</dbReference>
<dbReference type="CDD" id="cd17546">
    <property type="entry name" value="REC_hyHK_CKI1_RcsC-like"/>
    <property type="match status" value="1"/>
</dbReference>